<feature type="site" description="Important to generate the dianion" evidence="9">
    <location>
        <position position="105"/>
    </location>
</feature>
<keyword evidence="7 9" id="KW-0408">Iron</keyword>
<dbReference type="InterPro" id="IPR023956">
    <property type="entry name" value="ARD_bac"/>
</dbReference>
<evidence type="ECO:0000256" key="3">
    <source>
        <dbReference type="ARBA" id="ARBA00022605"/>
    </source>
</evidence>
<dbReference type="InterPro" id="IPR011051">
    <property type="entry name" value="RmlC_Cupin_sf"/>
</dbReference>
<feature type="binding site" evidence="9">
    <location>
        <position position="97"/>
    </location>
    <ligand>
        <name>Fe(2+)</name>
        <dbReference type="ChEBI" id="CHEBI:29033"/>
    </ligand>
</feature>
<dbReference type="CDD" id="cd02232">
    <property type="entry name" value="cupin_ARD"/>
    <property type="match status" value="1"/>
</dbReference>
<dbReference type="UniPathway" id="UPA00904">
    <property type="reaction ID" value="UER00878"/>
</dbReference>
<dbReference type="PANTHER" id="PTHR23418:SF0">
    <property type="entry name" value="ACIREDUCTONE DIOXYGENASE"/>
    <property type="match status" value="1"/>
</dbReference>
<evidence type="ECO:0000256" key="7">
    <source>
        <dbReference type="ARBA" id="ARBA00023004"/>
    </source>
</evidence>
<dbReference type="InterPro" id="IPR014710">
    <property type="entry name" value="RmlC-like_jellyroll"/>
</dbReference>
<dbReference type="EC" id="1.13.11.53" evidence="9"/>
<organism evidence="10 11">
    <name type="scientific">Sphingomonas sanxanigenens DSM 19645 = NX02</name>
    <dbReference type="NCBI Taxonomy" id="1123269"/>
    <lineage>
        <taxon>Bacteria</taxon>
        <taxon>Pseudomonadati</taxon>
        <taxon>Pseudomonadota</taxon>
        <taxon>Alphaproteobacteria</taxon>
        <taxon>Sphingomonadales</taxon>
        <taxon>Sphingomonadaceae</taxon>
        <taxon>Sphingomonas</taxon>
    </lineage>
</organism>
<feature type="site" description="May play a role in metal incorporation in vivo" evidence="9">
    <location>
        <position position="96"/>
    </location>
</feature>
<feature type="binding site" evidence="9">
    <location>
        <position position="141"/>
    </location>
    <ligand>
        <name>Ni(2+)</name>
        <dbReference type="ChEBI" id="CHEBI:49786"/>
    </ligand>
</feature>
<gene>
    <name evidence="9" type="primary">mtnD</name>
    <name evidence="10" type="ORF">NX02_24545</name>
</gene>
<accession>W0AHE4</accession>
<comment type="subunit">
    <text evidence="9">Monomer.</text>
</comment>
<keyword evidence="4 9" id="KW-0479">Metal-binding</keyword>
<dbReference type="GO" id="GO:0019509">
    <property type="term" value="P:L-methionine salvage from methylthioadenosine"/>
    <property type="evidence" value="ECO:0007669"/>
    <property type="project" value="UniProtKB-UniRule"/>
</dbReference>
<feature type="site" description="May play a role in transmitting local conformational changes" evidence="9">
    <location>
        <position position="102"/>
    </location>
</feature>
<evidence type="ECO:0000256" key="8">
    <source>
        <dbReference type="ARBA" id="ARBA00023167"/>
    </source>
</evidence>
<dbReference type="Pfam" id="PF03079">
    <property type="entry name" value="ARD"/>
    <property type="match status" value="1"/>
</dbReference>
<name>W0AHE4_9SPHN</name>
<comment type="similarity">
    <text evidence="9">Belongs to the acireductone dioxygenase (ARD) family.</text>
</comment>
<dbReference type="EC" id="1.13.11.54" evidence="9"/>
<dbReference type="GO" id="GO:0005506">
    <property type="term" value="F:iron ion binding"/>
    <property type="evidence" value="ECO:0007669"/>
    <property type="project" value="UniProtKB-UniRule"/>
</dbReference>
<dbReference type="GO" id="GO:0010309">
    <property type="term" value="F:acireductone dioxygenase [iron(II)-requiring] activity"/>
    <property type="evidence" value="ECO:0007669"/>
    <property type="project" value="UniProtKB-UniRule"/>
</dbReference>
<protein>
    <recommendedName>
        <fullName evidence="9">Acireductone dioxygenase</fullName>
    </recommendedName>
    <alternativeName>
        <fullName evidence="9">1,2-dihydroxy-3-keto-5-methylthiopentene dioxygenase</fullName>
        <shortName evidence="9">DHK-MTPene dioxygenase</shortName>
    </alternativeName>
    <alternativeName>
        <fullName evidence="9">Acireductone dioxygenase (Fe(2+)-requiring)</fullName>
        <shortName evidence="9">ARD'</shortName>
        <shortName evidence="9">Fe-ARD</shortName>
        <ecNumber evidence="9">1.13.11.54</ecNumber>
    </alternativeName>
    <alternativeName>
        <fullName evidence="9">Acireductone dioxygenase (Ni(2+)-requiring)</fullName>
        <shortName evidence="9">ARD</shortName>
        <shortName evidence="9">Ni-ARD</shortName>
        <ecNumber evidence="9">1.13.11.53</ecNumber>
    </alternativeName>
</protein>
<dbReference type="STRING" id="1123269.NX02_24545"/>
<keyword evidence="3 9" id="KW-0028">Amino-acid biosynthesis</keyword>
<dbReference type="PATRIC" id="fig|1123269.5.peg.4808"/>
<dbReference type="RefSeq" id="WP_025294625.1">
    <property type="nucleotide sequence ID" value="NZ_CP006644.1"/>
</dbReference>
<comment type="function">
    <text evidence="9">Catalyzes 2 different reactions between oxygene and the acireductone 1,2-dihydroxy-3-keto-5-methylthiopentene (DHK-MTPene) depending upon the metal bound in the active site. Fe-containing acireductone dioxygenase (Fe-ARD) produces formate and 2-keto-4-methylthiobutyrate (KMTB), the alpha-ketoacid precursor of methionine in the methionine recycle pathway. Ni-containing acireductone dioxygenase (Ni-ARD) produces methylthiopropionate, carbon monoxide and formate, and does not lie on the methionine recycle pathway.</text>
</comment>
<evidence type="ECO:0000256" key="1">
    <source>
        <dbReference type="ARBA" id="ARBA00000428"/>
    </source>
</evidence>
<feature type="binding site" evidence="9">
    <location>
        <position position="97"/>
    </location>
    <ligand>
        <name>Ni(2+)</name>
        <dbReference type="ChEBI" id="CHEBI:49786"/>
    </ligand>
</feature>
<dbReference type="KEGG" id="ssan:NX02_24545"/>
<dbReference type="eggNOG" id="COG1791">
    <property type="taxonomic scope" value="Bacteria"/>
</dbReference>
<sequence>MSRLEIFAEADAVTPLAVHEDGAAIATALADIGVRFERWQADVALAEDADDAAVMAAYAGAIERLKAEGGYRAVDVVRMKPDHPDRAVLRRKFLAEHVHGEDEVRFFVEGEGLFTLRADGRVFNMLCVRDDLISVPAGTRHWFDMGPAPRFTAIRLFTNPEGWVARFTGDDIAERFPRHARVAA</sequence>
<keyword evidence="8 9" id="KW-0486">Methionine biosynthesis</keyword>
<dbReference type="SUPFAM" id="SSF51182">
    <property type="entry name" value="RmlC-like cupins"/>
    <property type="match status" value="1"/>
</dbReference>
<evidence type="ECO:0000313" key="10">
    <source>
        <dbReference type="EMBL" id="AHE56516.1"/>
    </source>
</evidence>
<proteinExistence type="inferred from homology"/>
<dbReference type="Gene3D" id="2.60.120.10">
    <property type="entry name" value="Jelly Rolls"/>
    <property type="match status" value="1"/>
</dbReference>
<feature type="binding site" evidence="9">
    <location>
        <position position="99"/>
    </location>
    <ligand>
        <name>Fe(2+)</name>
        <dbReference type="ChEBI" id="CHEBI:29033"/>
    </ligand>
</feature>
<feature type="binding site" evidence="9">
    <location>
        <position position="103"/>
    </location>
    <ligand>
        <name>Fe(2+)</name>
        <dbReference type="ChEBI" id="CHEBI:29033"/>
    </ligand>
</feature>
<dbReference type="GO" id="GO:0016151">
    <property type="term" value="F:nickel cation binding"/>
    <property type="evidence" value="ECO:0007669"/>
    <property type="project" value="UniProtKB-UniRule"/>
</dbReference>
<feature type="binding site" evidence="9">
    <location>
        <position position="99"/>
    </location>
    <ligand>
        <name>Ni(2+)</name>
        <dbReference type="ChEBI" id="CHEBI:49786"/>
    </ligand>
</feature>
<dbReference type="GO" id="GO:0019284">
    <property type="term" value="P:L-methionine salvage from S-adenosylmethionine"/>
    <property type="evidence" value="ECO:0007669"/>
    <property type="project" value="InterPro"/>
</dbReference>
<dbReference type="GO" id="GO:0010308">
    <property type="term" value="F:acireductone dioxygenase (Ni2+-requiring) activity"/>
    <property type="evidence" value="ECO:0007669"/>
    <property type="project" value="UniProtKB-UniRule"/>
</dbReference>
<comment type="pathway">
    <text evidence="9">Amino-acid biosynthesis; L-methionine biosynthesis via salvage pathway; L-methionine from S-methyl-5-thio-alpha-D-ribose 1-phosphate: step 5/6.</text>
</comment>
<evidence type="ECO:0000256" key="9">
    <source>
        <dbReference type="HAMAP-Rule" id="MF_01682"/>
    </source>
</evidence>
<dbReference type="InterPro" id="IPR004313">
    <property type="entry name" value="ARD"/>
</dbReference>
<comment type="cofactor">
    <cofactor evidence="9">
        <name>Fe(2+)</name>
        <dbReference type="ChEBI" id="CHEBI:29033"/>
    </cofactor>
    <text evidence="9">Binds 1 Fe(2+) cation per monomer.</text>
</comment>
<evidence type="ECO:0000256" key="5">
    <source>
        <dbReference type="ARBA" id="ARBA00022964"/>
    </source>
</evidence>
<feature type="binding site" evidence="9">
    <location>
        <position position="141"/>
    </location>
    <ligand>
        <name>Fe(2+)</name>
        <dbReference type="ChEBI" id="CHEBI:29033"/>
    </ligand>
</feature>
<dbReference type="EMBL" id="CP006644">
    <property type="protein sequence ID" value="AHE56516.1"/>
    <property type="molecule type" value="Genomic_DNA"/>
</dbReference>
<comment type="catalytic activity">
    <reaction evidence="9">
        <text>1,2-dihydroxy-5-(methylsulfanyl)pent-1-en-3-one + O2 = 3-(methylsulfanyl)propanoate + CO + formate + 2 H(+)</text>
        <dbReference type="Rhea" id="RHEA:14161"/>
        <dbReference type="ChEBI" id="CHEBI:15378"/>
        <dbReference type="ChEBI" id="CHEBI:15379"/>
        <dbReference type="ChEBI" id="CHEBI:15740"/>
        <dbReference type="ChEBI" id="CHEBI:17245"/>
        <dbReference type="ChEBI" id="CHEBI:49016"/>
        <dbReference type="ChEBI" id="CHEBI:49252"/>
        <dbReference type="EC" id="1.13.11.53"/>
    </reaction>
</comment>
<evidence type="ECO:0000256" key="2">
    <source>
        <dbReference type="ARBA" id="ARBA00022596"/>
    </source>
</evidence>
<evidence type="ECO:0000313" key="11">
    <source>
        <dbReference type="Proteomes" id="UP000018851"/>
    </source>
</evidence>
<keyword evidence="11" id="KW-1185">Reference proteome</keyword>
<dbReference type="HOGENOM" id="CLU_125400_0_0_5"/>
<comment type="catalytic activity">
    <reaction evidence="1 9">
        <text>1,2-dihydroxy-5-(methylsulfanyl)pent-1-en-3-one + O2 = 4-methylsulfanyl-2-oxobutanoate + formate + 2 H(+)</text>
        <dbReference type="Rhea" id="RHEA:24504"/>
        <dbReference type="ChEBI" id="CHEBI:15378"/>
        <dbReference type="ChEBI" id="CHEBI:15379"/>
        <dbReference type="ChEBI" id="CHEBI:15740"/>
        <dbReference type="ChEBI" id="CHEBI:16723"/>
        <dbReference type="ChEBI" id="CHEBI:49252"/>
        <dbReference type="EC" id="1.13.11.54"/>
    </reaction>
</comment>
<reference evidence="10 11" key="1">
    <citation type="submission" date="2013-07" db="EMBL/GenBank/DDBJ databases">
        <title>Completed genome of Sphingomonas sanxanigenens NX02.</title>
        <authorList>
            <person name="Ma T."/>
            <person name="Huang H."/>
            <person name="Wu M."/>
            <person name="Li X."/>
            <person name="Li G."/>
        </authorList>
    </citation>
    <scope>NUCLEOTIDE SEQUENCE [LARGE SCALE GENOMIC DNA]</scope>
    <source>
        <strain evidence="10 11">NX02</strain>
    </source>
</reference>
<feature type="binding site" evidence="9">
    <location>
        <position position="103"/>
    </location>
    <ligand>
        <name>Ni(2+)</name>
        <dbReference type="ChEBI" id="CHEBI:49786"/>
    </ligand>
</feature>
<evidence type="ECO:0000256" key="6">
    <source>
        <dbReference type="ARBA" id="ARBA00023002"/>
    </source>
</evidence>
<dbReference type="AlphaFoldDB" id="W0AHE4"/>
<keyword evidence="6 9" id="KW-0560">Oxidoreductase</keyword>
<dbReference type="Proteomes" id="UP000018851">
    <property type="component" value="Chromosome"/>
</dbReference>
<dbReference type="PANTHER" id="PTHR23418">
    <property type="entry name" value="ACIREDUCTONE DIOXYGENASE"/>
    <property type="match status" value="1"/>
</dbReference>
<evidence type="ECO:0000256" key="4">
    <source>
        <dbReference type="ARBA" id="ARBA00022723"/>
    </source>
</evidence>
<dbReference type="OrthoDB" id="9795636at2"/>
<keyword evidence="5 9" id="KW-0223">Dioxygenase</keyword>
<keyword evidence="2 9" id="KW-0533">Nickel</keyword>
<comment type="cofactor">
    <cofactor evidence="9">
        <name>Ni(2+)</name>
        <dbReference type="ChEBI" id="CHEBI:49786"/>
    </cofactor>
    <text evidence="9">Binds 1 nickel ion per monomer.</text>
</comment>
<dbReference type="HAMAP" id="MF_01682">
    <property type="entry name" value="Salvage_MtnD"/>
    <property type="match status" value="1"/>
</dbReference>